<sequence length="261" mass="29161">MRNARFRMMARLFFAWALWGLAGPGICAAETFPAIVEAKDHAVLSASREGALIRFEADAGDTVKKGDFLAMLFHRDLIIQKKSHDAQSAYWKRRVKEISGLNRSGFASNEEIEKARIEMISNRSQAEIIDSRIKASKFYAPFDGVVVRRLVRPFEWVEPGRPVIELYSRNRLYFAASLPSKLAVGFEKGKSHVFFVPDIGARITAELSVSEPLVDARSGTIKTYWRVSNSRQAAESGLLPGMRGVLSMGPVRSEAPLSRIK</sequence>
<protein>
    <submittedName>
        <fullName evidence="3">Uncharacterized protein</fullName>
    </submittedName>
</protein>
<dbReference type="EMBL" id="CAACVI010000012">
    <property type="protein sequence ID" value="VEN73826.1"/>
    <property type="molecule type" value="Genomic_DNA"/>
</dbReference>
<dbReference type="SUPFAM" id="SSF111369">
    <property type="entry name" value="HlyD-like secretion proteins"/>
    <property type="match status" value="1"/>
</dbReference>
<dbReference type="PANTHER" id="PTHR30469">
    <property type="entry name" value="MULTIDRUG RESISTANCE PROTEIN MDTA"/>
    <property type="match status" value="1"/>
</dbReference>
<gene>
    <name evidence="3" type="ORF">EPICR_20296</name>
</gene>
<evidence type="ECO:0000313" key="3">
    <source>
        <dbReference type="EMBL" id="VEN73826.1"/>
    </source>
</evidence>
<proteinExistence type="inferred from homology"/>
<dbReference type="NCBIfam" id="TIGR01730">
    <property type="entry name" value="RND_mfp"/>
    <property type="match status" value="1"/>
</dbReference>
<dbReference type="GO" id="GO:1990281">
    <property type="term" value="C:efflux pump complex"/>
    <property type="evidence" value="ECO:0007669"/>
    <property type="project" value="TreeGrafter"/>
</dbReference>
<name>A0A484HHT6_9BACT</name>
<dbReference type="PANTHER" id="PTHR30469:SF15">
    <property type="entry name" value="HLYD FAMILY OF SECRETION PROTEINS"/>
    <property type="match status" value="1"/>
</dbReference>
<dbReference type="Gene3D" id="2.40.30.170">
    <property type="match status" value="1"/>
</dbReference>
<dbReference type="InterPro" id="IPR006143">
    <property type="entry name" value="RND_pump_MFP"/>
</dbReference>
<dbReference type="Gene3D" id="1.10.287.470">
    <property type="entry name" value="Helix hairpin bin"/>
    <property type="match status" value="1"/>
</dbReference>
<evidence type="ECO:0000256" key="1">
    <source>
        <dbReference type="ARBA" id="ARBA00009477"/>
    </source>
</evidence>
<organism evidence="3">
    <name type="scientific">uncultured Desulfobacteraceae bacterium</name>
    <dbReference type="NCBI Taxonomy" id="218296"/>
    <lineage>
        <taxon>Bacteria</taxon>
        <taxon>Pseudomonadati</taxon>
        <taxon>Thermodesulfobacteriota</taxon>
        <taxon>Desulfobacteria</taxon>
        <taxon>Desulfobacterales</taxon>
        <taxon>Desulfobacteraceae</taxon>
        <taxon>environmental samples</taxon>
    </lineage>
</organism>
<feature type="signal peptide" evidence="2">
    <location>
        <begin position="1"/>
        <end position="28"/>
    </location>
</feature>
<dbReference type="Gene3D" id="2.40.50.100">
    <property type="match status" value="1"/>
</dbReference>
<feature type="chain" id="PRO_5019792467" evidence="2">
    <location>
        <begin position="29"/>
        <end position="261"/>
    </location>
</feature>
<dbReference type="GO" id="GO:0015562">
    <property type="term" value="F:efflux transmembrane transporter activity"/>
    <property type="evidence" value="ECO:0007669"/>
    <property type="project" value="TreeGrafter"/>
</dbReference>
<comment type="similarity">
    <text evidence="1">Belongs to the membrane fusion protein (MFP) (TC 8.A.1) family.</text>
</comment>
<keyword evidence="2" id="KW-0732">Signal</keyword>
<dbReference type="AlphaFoldDB" id="A0A484HHT6"/>
<evidence type="ECO:0000256" key="2">
    <source>
        <dbReference type="SAM" id="SignalP"/>
    </source>
</evidence>
<reference evidence="3" key="1">
    <citation type="submission" date="2019-01" db="EMBL/GenBank/DDBJ databases">
        <authorList>
            <consortium name="Genoscope - CEA"/>
            <person name="William W."/>
        </authorList>
    </citation>
    <scope>NUCLEOTIDE SEQUENCE</scope>
    <source>
        <strain evidence="3">CR-1</strain>
    </source>
</reference>
<accession>A0A484HHT6</accession>